<dbReference type="EnsemblMetazoa" id="tetur17g03540.1">
    <property type="protein sequence ID" value="tetur17g03540.1"/>
    <property type="gene ID" value="tetur17g03540"/>
</dbReference>
<dbReference type="Proteomes" id="UP000015104">
    <property type="component" value="Unassembled WGS sequence"/>
</dbReference>
<reference evidence="2" key="1">
    <citation type="submission" date="2011-08" db="EMBL/GenBank/DDBJ databases">
        <authorList>
            <person name="Rombauts S."/>
        </authorList>
    </citation>
    <scope>NUCLEOTIDE SEQUENCE</scope>
    <source>
        <strain evidence="2">London</strain>
    </source>
</reference>
<name>T1KQB5_TETUR</name>
<evidence type="ECO:0000313" key="1">
    <source>
        <dbReference type="EnsemblMetazoa" id="tetur17g03540.1"/>
    </source>
</evidence>
<organism evidence="1 2">
    <name type="scientific">Tetranychus urticae</name>
    <name type="common">Two-spotted spider mite</name>
    <dbReference type="NCBI Taxonomy" id="32264"/>
    <lineage>
        <taxon>Eukaryota</taxon>
        <taxon>Metazoa</taxon>
        <taxon>Ecdysozoa</taxon>
        <taxon>Arthropoda</taxon>
        <taxon>Chelicerata</taxon>
        <taxon>Arachnida</taxon>
        <taxon>Acari</taxon>
        <taxon>Acariformes</taxon>
        <taxon>Trombidiformes</taxon>
        <taxon>Prostigmata</taxon>
        <taxon>Eleutherengona</taxon>
        <taxon>Raphignathae</taxon>
        <taxon>Tetranychoidea</taxon>
        <taxon>Tetranychidae</taxon>
        <taxon>Tetranychus</taxon>
    </lineage>
</organism>
<accession>T1KQB5</accession>
<dbReference type="AlphaFoldDB" id="T1KQB5"/>
<dbReference type="EMBL" id="CAEY01000349">
    <property type="status" value="NOT_ANNOTATED_CDS"/>
    <property type="molecule type" value="Genomic_DNA"/>
</dbReference>
<evidence type="ECO:0000313" key="2">
    <source>
        <dbReference type="Proteomes" id="UP000015104"/>
    </source>
</evidence>
<sequence length="52" mass="5797">MTIPDIAPSITVTVQYTLNNPATSETVFCNRFRVKLCCFAEKSCAVKMLIIN</sequence>
<protein>
    <submittedName>
        <fullName evidence="1">Uncharacterized protein</fullName>
    </submittedName>
</protein>
<dbReference type="HOGENOM" id="CLU_3089845_0_0_1"/>
<reference evidence="1" key="2">
    <citation type="submission" date="2015-06" db="UniProtKB">
        <authorList>
            <consortium name="EnsemblMetazoa"/>
        </authorList>
    </citation>
    <scope>IDENTIFICATION</scope>
</reference>
<proteinExistence type="predicted"/>
<keyword evidence="2" id="KW-1185">Reference proteome</keyword>